<dbReference type="PANTHER" id="PTHR33332">
    <property type="entry name" value="REVERSE TRANSCRIPTASE DOMAIN-CONTAINING PROTEIN"/>
    <property type="match status" value="1"/>
</dbReference>
<dbReference type="AlphaFoldDB" id="A0A091LSL0"/>
<organism evidence="1 2">
    <name type="scientific">Cariama cristata</name>
    <name type="common">Red-legged seriema</name>
    <dbReference type="NCBI Taxonomy" id="54380"/>
    <lineage>
        <taxon>Eukaryota</taxon>
        <taxon>Metazoa</taxon>
        <taxon>Chordata</taxon>
        <taxon>Craniata</taxon>
        <taxon>Vertebrata</taxon>
        <taxon>Euteleostomi</taxon>
        <taxon>Archelosauria</taxon>
        <taxon>Archosauria</taxon>
        <taxon>Dinosauria</taxon>
        <taxon>Saurischia</taxon>
        <taxon>Theropoda</taxon>
        <taxon>Coelurosauria</taxon>
        <taxon>Aves</taxon>
        <taxon>Neognathae</taxon>
        <taxon>Neoaves</taxon>
        <taxon>Telluraves</taxon>
        <taxon>Australaves</taxon>
        <taxon>Cariamiformes</taxon>
        <taxon>Cariamidae</taxon>
        <taxon>Cariama</taxon>
    </lineage>
</organism>
<keyword evidence="2" id="KW-1185">Reference proteome</keyword>
<feature type="non-terminal residue" evidence="1">
    <location>
        <position position="1"/>
    </location>
</feature>
<evidence type="ECO:0000313" key="2">
    <source>
        <dbReference type="Proteomes" id="UP000054116"/>
    </source>
</evidence>
<feature type="non-terminal residue" evidence="1">
    <location>
        <position position="246"/>
    </location>
</feature>
<proteinExistence type="predicted"/>
<sequence length="246" mass="28663">RDLDKLERWAHENLMRFNKAKCKVLHLGRGNPRHLYRLGDDVIESSPAEKDLGVLVDDRLDLSQQCAIAAQKANHILGCIKRSVASRSREVILPLYSALVRPHLEYCIQLWSPQHRKDMDLLEKVQRRATKMIRGLEHPSYEDRLRELGLFSLEKRRLRGDLIAAFQYLKGAYVRDGDRLFCSVCSDRTTGNGFKLKEGRFRLDIRKTFFTMRLGKHWNRLPREVVEAPSLEVFKVRLDEALSNLI</sequence>
<reference evidence="1 2" key="1">
    <citation type="submission" date="2014-04" db="EMBL/GenBank/DDBJ databases">
        <title>Genome evolution of avian class.</title>
        <authorList>
            <person name="Zhang G."/>
            <person name="Li C."/>
        </authorList>
    </citation>
    <scope>NUCLEOTIDE SEQUENCE [LARGE SCALE GENOMIC DNA]</scope>
    <source>
        <strain evidence="1">BGI_N322</strain>
    </source>
</reference>
<gene>
    <name evidence="1" type="ORF">N322_05722</name>
</gene>
<dbReference type="Proteomes" id="UP000054116">
    <property type="component" value="Unassembled WGS sequence"/>
</dbReference>
<dbReference type="EMBL" id="KK506102">
    <property type="protein sequence ID" value="KFP61412.1"/>
    <property type="molecule type" value="Genomic_DNA"/>
</dbReference>
<evidence type="ECO:0000313" key="1">
    <source>
        <dbReference type="EMBL" id="KFP61412.1"/>
    </source>
</evidence>
<accession>A0A091LSL0</accession>
<dbReference type="PRINTS" id="PR01345">
    <property type="entry name" value="CERVTRCPTASE"/>
</dbReference>
<name>A0A091LSL0_CARIC</name>
<protein>
    <recommendedName>
        <fullName evidence="3">Reverse transcriptase domain-containing protein</fullName>
    </recommendedName>
</protein>
<evidence type="ECO:0008006" key="3">
    <source>
        <dbReference type="Google" id="ProtNLM"/>
    </source>
</evidence>